<evidence type="ECO:0000313" key="1">
    <source>
        <dbReference type="EMBL" id="MBX19325.1"/>
    </source>
</evidence>
<accession>A0A2P2LMX1</accession>
<dbReference type="EMBL" id="GGEC01038841">
    <property type="protein sequence ID" value="MBX19325.1"/>
    <property type="molecule type" value="Transcribed_RNA"/>
</dbReference>
<sequence>MIFTSISMRNIKQIMKIHSCNNQQDIIRKLPKDLKFVKRKLMIPNSSISKDLTANLHSSIILICEFKS</sequence>
<organism evidence="1">
    <name type="scientific">Rhizophora mucronata</name>
    <name type="common">Asiatic mangrove</name>
    <dbReference type="NCBI Taxonomy" id="61149"/>
    <lineage>
        <taxon>Eukaryota</taxon>
        <taxon>Viridiplantae</taxon>
        <taxon>Streptophyta</taxon>
        <taxon>Embryophyta</taxon>
        <taxon>Tracheophyta</taxon>
        <taxon>Spermatophyta</taxon>
        <taxon>Magnoliopsida</taxon>
        <taxon>eudicotyledons</taxon>
        <taxon>Gunneridae</taxon>
        <taxon>Pentapetalae</taxon>
        <taxon>rosids</taxon>
        <taxon>fabids</taxon>
        <taxon>Malpighiales</taxon>
        <taxon>Rhizophoraceae</taxon>
        <taxon>Rhizophora</taxon>
    </lineage>
</organism>
<dbReference type="AlphaFoldDB" id="A0A2P2LMX1"/>
<proteinExistence type="predicted"/>
<reference evidence="1" key="1">
    <citation type="submission" date="2018-02" db="EMBL/GenBank/DDBJ databases">
        <title>Rhizophora mucronata_Transcriptome.</title>
        <authorList>
            <person name="Meera S.P."/>
            <person name="Sreeshan A."/>
            <person name="Augustine A."/>
        </authorList>
    </citation>
    <scope>NUCLEOTIDE SEQUENCE</scope>
    <source>
        <tissue evidence="1">Leaf</tissue>
    </source>
</reference>
<name>A0A2P2LMX1_RHIMU</name>
<protein>
    <submittedName>
        <fullName evidence="1">Protein phosphatase 2c</fullName>
    </submittedName>
</protein>